<evidence type="ECO:0000256" key="5">
    <source>
        <dbReference type="SAM" id="MobiDB-lite"/>
    </source>
</evidence>
<dbReference type="GO" id="GO:0042273">
    <property type="term" value="P:ribosomal large subunit biogenesis"/>
    <property type="evidence" value="ECO:0007669"/>
    <property type="project" value="TreeGrafter"/>
</dbReference>
<evidence type="ECO:0000256" key="1">
    <source>
        <dbReference type="ARBA" id="ARBA00022723"/>
    </source>
</evidence>
<proteinExistence type="predicted"/>
<protein>
    <submittedName>
        <fullName evidence="7">Zinc finger protein 622-like</fullName>
    </submittedName>
</protein>
<feature type="region of interest" description="Disordered" evidence="5">
    <location>
        <begin position="120"/>
        <end position="162"/>
    </location>
</feature>
<dbReference type="InterPro" id="IPR022755">
    <property type="entry name" value="Znf_C2H2_jaz"/>
</dbReference>
<evidence type="ECO:0000256" key="2">
    <source>
        <dbReference type="ARBA" id="ARBA00022771"/>
    </source>
</evidence>
<dbReference type="AlphaFoldDB" id="A0A078ATL2"/>
<organism evidence="7 8">
    <name type="scientific">Stylonychia lemnae</name>
    <name type="common">Ciliate</name>
    <dbReference type="NCBI Taxonomy" id="5949"/>
    <lineage>
        <taxon>Eukaryota</taxon>
        <taxon>Sar</taxon>
        <taxon>Alveolata</taxon>
        <taxon>Ciliophora</taxon>
        <taxon>Intramacronucleata</taxon>
        <taxon>Spirotrichea</taxon>
        <taxon>Stichotrichia</taxon>
        <taxon>Sporadotrichida</taxon>
        <taxon>Oxytrichidae</taxon>
        <taxon>Stylonychinae</taxon>
        <taxon>Stylonychia</taxon>
    </lineage>
</organism>
<dbReference type="InterPro" id="IPR041661">
    <property type="entry name" value="ZN622/Rei1/Reh1_Znf-C2H2"/>
</dbReference>
<accession>A0A078ATL2</accession>
<evidence type="ECO:0000259" key="6">
    <source>
        <dbReference type="PROSITE" id="PS50157"/>
    </source>
</evidence>
<evidence type="ECO:0000313" key="7">
    <source>
        <dbReference type="EMBL" id="CDW85331.1"/>
    </source>
</evidence>
<keyword evidence="8" id="KW-1185">Reference proteome</keyword>
<feature type="region of interest" description="Disordered" evidence="5">
    <location>
        <begin position="277"/>
        <end position="382"/>
    </location>
</feature>
<dbReference type="GO" id="GO:0008270">
    <property type="term" value="F:zinc ion binding"/>
    <property type="evidence" value="ECO:0007669"/>
    <property type="project" value="UniProtKB-KW"/>
</dbReference>
<keyword evidence="1" id="KW-0479">Metal-binding</keyword>
<keyword evidence="2 4" id="KW-0863">Zinc-finger</keyword>
<dbReference type="Gene3D" id="3.30.160.60">
    <property type="entry name" value="Classic Zinc Finger"/>
    <property type="match status" value="1"/>
</dbReference>
<feature type="compositionally biased region" description="Acidic residues" evidence="5">
    <location>
        <begin position="317"/>
        <end position="329"/>
    </location>
</feature>
<dbReference type="InParanoid" id="A0A078ATL2"/>
<name>A0A078ATL2_STYLE</name>
<feature type="compositionally biased region" description="Basic and acidic residues" evidence="5">
    <location>
        <begin position="120"/>
        <end position="158"/>
    </location>
</feature>
<evidence type="ECO:0000256" key="3">
    <source>
        <dbReference type="ARBA" id="ARBA00022833"/>
    </source>
</evidence>
<dbReference type="InterPro" id="IPR040025">
    <property type="entry name" value="Znf622/Rei1/Reh1"/>
</dbReference>
<evidence type="ECO:0000256" key="4">
    <source>
        <dbReference type="PROSITE-ProRule" id="PRU00042"/>
    </source>
</evidence>
<dbReference type="InterPro" id="IPR013087">
    <property type="entry name" value="Znf_C2H2_type"/>
</dbReference>
<dbReference type="OMA" id="NDDHTFF"/>
<dbReference type="Pfam" id="PF12171">
    <property type="entry name" value="zf-C2H2_jaz"/>
    <property type="match status" value="1"/>
</dbReference>
<dbReference type="PANTHER" id="PTHR13182:SF8">
    <property type="entry name" value="CYTOPLASMIC 60S SUBUNIT BIOGENESIS FACTOR ZNF622"/>
    <property type="match status" value="1"/>
</dbReference>
<dbReference type="SMART" id="SM00355">
    <property type="entry name" value="ZnF_C2H2"/>
    <property type="match status" value="3"/>
</dbReference>
<dbReference type="PROSITE" id="PS50157">
    <property type="entry name" value="ZINC_FINGER_C2H2_2"/>
    <property type="match status" value="1"/>
</dbReference>
<dbReference type="SUPFAM" id="SSF57667">
    <property type="entry name" value="beta-beta-alpha zinc fingers"/>
    <property type="match status" value="2"/>
</dbReference>
<dbReference type="Proteomes" id="UP000039865">
    <property type="component" value="Unassembled WGS sequence"/>
</dbReference>
<dbReference type="PROSITE" id="PS00028">
    <property type="entry name" value="ZINC_FINGER_C2H2_1"/>
    <property type="match status" value="2"/>
</dbReference>
<reference evidence="7 8" key="1">
    <citation type="submission" date="2014-06" db="EMBL/GenBank/DDBJ databases">
        <authorList>
            <person name="Swart Estienne"/>
        </authorList>
    </citation>
    <scope>NUCLEOTIDE SEQUENCE [LARGE SCALE GENOMIC DNA]</scope>
    <source>
        <strain evidence="7 8">130c</strain>
    </source>
</reference>
<sequence>MDYKLHIITDFHVFNIKRKILALEPVTEEIFEQKKATIALSEINSQQSDLGWKCYPCKKTFKSMEQLDQHQNSKNHKKNDKIYKAQNANPLENSQQSSMFENLTKDNLSKHLNDDKSQEINLSKSDHPNDHNDSHNLDPTRDHQEQQEKQKMKDDMNDSKLPQRTSLDTLRICLFCNKELGGVKKCLDHMRSAHSFFILDIDCCINLKGLLTYIAERIQLGYLCLFCNKMFKNSRRCQQHMMDKSHCFMSVNDEHEYQLFYDFSKLFQLENSSNSAQVENVKQSDNVDKKQEDNSEFQNIDMKDLSLNQTPQKNNEDAWEDVDLEDANEEELKMKDIELIMSTPSKSEKSESEHFSIISESNGQTESSQPNGNGNGTVQSQSDFTLINPQSNTTEVKNSFQSNKQFCAESVSSIKGPTQEQTGLSRNEAWQRLNIGQPELLETGEIRLPNGKIIGPRDMKYIYNQRYKPEDSRDSVILAKLQVEYRKMKALTNGNERELFKNSKMADEVMGQLKARAQREQNSQFKTALNGNKLQVPARVKA</sequence>
<dbReference type="InterPro" id="IPR036236">
    <property type="entry name" value="Znf_C2H2_sf"/>
</dbReference>
<evidence type="ECO:0000313" key="8">
    <source>
        <dbReference type="Proteomes" id="UP000039865"/>
    </source>
</evidence>
<keyword evidence="3" id="KW-0862">Zinc</keyword>
<dbReference type="EMBL" id="CCKQ01013639">
    <property type="protein sequence ID" value="CDW85331.1"/>
    <property type="molecule type" value="Genomic_DNA"/>
</dbReference>
<feature type="domain" description="C2H2-type" evidence="6">
    <location>
        <begin position="52"/>
        <end position="81"/>
    </location>
</feature>
<gene>
    <name evidence="7" type="primary">Contig18535.g19691</name>
    <name evidence="7" type="ORF">STYLEM_14406</name>
</gene>
<dbReference type="GO" id="GO:0030687">
    <property type="term" value="C:preribosome, large subunit precursor"/>
    <property type="evidence" value="ECO:0007669"/>
    <property type="project" value="TreeGrafter"/>
</dbReference>
<dbReference type="OrthoDB" id="19329at2759"/>
<dbReference type="PANTHER" id="PTHR13182">
    <property type="entry name" value="ZINC FINGER PROTEIN 622"/>
    <property type="match status" value="1"/>
</dbReference>
<dbReference type="Pfam" id="PF12756">
    <property type="entry name" value="zf-C2H2_2"/>
    <property type="match status" value="1"/>
</dbReference>
<feature type="compositionally biased region" description="Polar residues" evidence="5">
    <location>
        <begin position="362"/>
        <end position="382"/>
    </location>
</feature>